<reference evidence="2 3" key="1">
    <citation type="submission" date="2008-09" db="EMBL/GenBank/DDBJ databases">
        <authorList>
            <person name="Fulton L."/>
            <person name="Clifton S."/>
            <person name="Fulton B."/>
            <person name="Xu J."/>
            <person name="Minx P."/>
            <person name="Pepin K.H."/>
            <person name="Johnson M."/>
            <person name="Thiruvilangam P."/>
            <person name="Bhonagiri V."/>
            <person name="Nash W.E."/>
            <person name="Mardis E.R."/>
            <person name="Wilson R.K."/>
        </authorList>
    </citation>
    <scope>NUCLEOTIDE SEQUENCE [LARGE SCALE GENOMIC DNA]</scope>
    <source>
        <strain evidence="2 3">DSM 13275</strain>
    </source>
</reference>
<dbReference type="PANTHER" id="PTHR30032">
    <property type="entry name" value="N-ACETYLMURAMOYL-L-ALANINE AMIDASE-RELATED"/>
    <property type="match status" value="1"/>
</dbReference>
<gene>
    <name evidence="2" type="ORF">CLOHIR_00936</name>
</gene>
<dbReference type="OrthoDB" id="1761048at2"/>
<protein>
    <submittedName>
        <fullName evidence="2">Putative cell wall binding repeat 2</fullName>
    </submittedName>
</protein>
<reference evidence="2 3" key="2">
    <citation type="submission" date="2008-10" db="EMBL/GenBank/DDBJ databases">
        <title>Draft genome sequence of Clostridium hiranonis (DSM 13275).</title>
        <authorList>
            <person name="Sudarsanam P."/>
            <person name="Ley R."/>
            <person name="Guruge J."/>
            <person name="Turnbaugh P.J."/>
            <person name="Mahowald M."/>
            <person name="Liep D."/>
            <person name="Gordon J."/>
        </authorList>
    </citation>
    <scope>NUCLEOTIDE SEQUENCE [LARGE SCALE GENOMIC DNA]</scope>
    <source>
        <strain evidence="2 3">DSM 13275</strain>
    </source>
</reference>
<dbReference type="RefSeq" id="WP_006439853.1">
    <property type="nucleotide sequence ID" value="NZ_DS995356.1"/>
</dbReference>
<keyword evidence="1" id="KW-0732">Signal</keyword>
<evidence type="ECO:0000313" key="3">
    <source>
        <dbReference type="Proteomes" id="UP000003178"/>
    </source>
</evidence>
<comment type="caution">
    <text evidence="2">The sequence shown here is derived from an EMBL/GenBank/DDBJ whole genome shotgun (WGS) entry which is preliminary data.</text>
</comment>
<evidence type="ECO:0000256" key="1">
    <source>
        <dbReference type="SAM" id="SignalP"/>
    </source>
</evidence>
<keyword evidence="3" id="KW-1185">Reference proteome</keyword>
<dbReference type="STRING" id="500633.CLOHIR_00936"/>
<organism evidence="2 3">
    <name type="scientific">Peptacetobacter hiranonis (strain DSM 13275 / JCM 10541 / KCTC 15199 / TO-931)</name>
    <name type="common">Clostridium hiranonis</name>
    <dbReference type="NCBI Taxonomy" id="500633"/>
    <lineage>
        <taxon>Bacteria</taxon>
        <taxon>Bacillati</taxon>
        <taxon>Bacillota</taxon>
        <taxon>Clostridia</taxon>
        <taxon>Peptostreptococcales</taxon>
        <taxon>Peptostreptococcaceae</taxon>
        <taxon>Peptacetobacter</taxon>
    </lineage>
</organism>
<dbReference type="Proteomes" id="UP000003178">
    <property type="component" value="Unassembled WGS sequence"/>
</dbReference>
<evidence type="ECO:0000313" key="2">
    <source>
        <dbReference type="EMBL" id="EEA85415.1"/>
    </source>
</evidence>
<dbReference type="Gene3D" id="3.40.50.12090">
    <property type="match status" value="2"/>
</dbReference>
<proteinExistence type="predicted"/>
<accession>B6FYI4</accession>
<feature type="chain" id="PRO_5002845042" evidence="1">
    <location>
        <begin position="25"/>
        <end position="698"/>
    </location>
</feature>
<dbReference type="Pfam" id="PF04122">
    <property type="entry name" value="CW_binding_2"/>
    <property type="match status" value="3"/>
</dbReference>
<dbReference type="PANTHER" id="PTHR30032:SF8">
    <property type="entry name" value="GERMINATION-SPECIFIC N-ACETYLMURAMOYL-L-ALANINE AMIDASE"/>
    <property type="match status" value="1"/>
</dbReference>
<name>B6FYI4_PEPHT</name>
<dbReference type="InterPro" id="IPR007253">
    <property type="entry name" value="Cell_wall-bd_2"/>
</dbReference>
<dbReference type="AlphaFoldDB" id="B6FYI4"/>
<dbReference type="InterPro" id="IPR051922">
    <property type="entry name" value="Bact_Sporulation_Assoc"/>
</dbReference>
<sequence>MNKRNLSVVMAGAMLATSVAPVMAAEEKTLSVSDLTLYAEAIKTKMEENKIDKVGYPIVFAAPFVSTDVANVATKMPSSIGVKINGADPIYDPANIVSSIKAAGAGSKIEIVEYETTSFHGLLIPGSEITSLGTDEKDKYTEADFKDEAGLKTSLNNATFIKNIEVASDKQSATITLHALDADEKNKTVTIKVGDAKLNTKMPMSGDNLLAPAKTESIQQCDGFMTTQKWVASQVKANPVSVIETVNVVADEDPTVENLKASDLYDGTILTSKGTEILNDLKNDNGKDLVKFAKANASDISDDTNGVYHFTVEYYAKGYNGVDDKAIKTIKVTSTNKKEIKALYNILNTKEYAVGVVGGSNRYATAVNVAKQQGAKIDGDNKNIVLVNGDALVDGLSAAPLAATINGATAKNVAAPILLSKADTLPKETKDYLNKLTEALSSKERKDIVVTLVGGESVLTSNLEDELTTMGFKVNRLGGDNREETSLEVAEVVTKGATTGKEVFVVGAEGEADAMAISAVAARDKKPIIVAKAGGISKDALKFLGKQGDNDAVIIGGTSVFSKEDEAKINEAKTDSTKAEALRIAGANRTETNAKILEKYYATAGVGKVNPVSRPVILAKDGMTNGKYELVDALTAANLGGPIVLAKDKLSTAQESALVKANSVSTKGATHIIQVGDGLNSDVIKSVSKLLGLKNLEN</sequence>
<feature type="signal peptide" evidence="1">
    <location>
        <begin position="1"/>
        <end position="24"/>
    </location>
</feature>
<dbReference type="EMBL" id="ABWP01000040">
    <property type="protein sequence ID" value="EEA85415.1"/>
    <property type="molecule type" value="Genomic_DNA"/>
</dbReference>
<dbReference type="eggNOG" id="COG2247">
    <property type="taxonomic scope" value="Bacteria"/>
</dbReference>
<dbReference type="HOGENOM" id="CLU_351171_0_0_9"/>